<keyword evidence="3" id="KW-1185">Reference proteome</keyword>
<dbReference type="EMBL" id="JARJCM010000273">
    <property type="protein sequence ID" value="KAJ7020114.1"/>
    <property type="molecule type" value="Genomic_DNA"/>
</dbReference>
<comment type="caution">
    <text evidence="2">The sequence shown here is derived from an EMBL/GenBank/DDBJ whole genome shotgun (WGS) entry which is preliminary data.</text>
</comment>
<proteinExistence type="predicted"/>
<gene>
    <name evidence="2" type="ORF">C8F04DRAFT_1197008</name>
</gene>
<protein>
    <submittedName>
        <fullName evidence="2">Uncharacterized protein</fullName>
    </submittedName>
</protein>
<evidence type="ECO:0000313" key="2">
    <source>
        <dbReference type="EMBL" id="KAJ7020114.1"/>
    </source>
</evidence>
<sequence>MAEKPDFELTVTKTYRSHSEVEAEKEKRAAAAAACDQKMADAMATIAKLNAESDRAAVDEENDAVDSLNDLREDDTTMLEFTDADFARIENDGDYESAGEYAPKIKSVPGRKAKPKKGETRAGVEELTKALKEKSVGAKKNAQNSDAAAASKKAGLRKAFVAQPGASPGKFEYGGLTEEDADSTRPDLDGAKAPVKRVNDLVLVSSDSSSDDETPLRVPAPVPRPVAKPRAVQVKFEPKIPALVLASDDAKTPKLAKTKKKGVKLEAESSVAGFFTPDTAGDVKGLPALVGPTWDSHLLPAMYRALAVSTEPMTFTAHGESAAACNAAVKAMRTVVDQVHPGNTLPEFVWGDKICSRVVSRVRERRCLLVQAGVDAVDSVFQTKEFVGNPAAIREYAKYAIRVDGPAFWKVPTPRSSPRNPKAPGYIAADGFMESSIIIKAASAIVKTGEFNIPTPDPDGSFNRSDLPSGLFGLVAAGVERGFKRYTATGVREEKLPKFTRKLSSPRVAVFMNNIRRFTLSRWTSLLDALEPTTTATPVSEAADELDSYGDFVYVPSSP</sequence>
<accession>A0AAD6S3C1</accession>
<dbReference type="AlphaFoldDB" id="A0AAD6S3C1"/>
<name>A0AAD6S3C1_9AGAR</name>
<feature type="compositionally biased region" description="Basic and acidic residues" evidence="1">
    <location>
        <begin position="116"/>
        <end position="136"/>
    </location>
</feature>
<feature type="region of interest" description="Disordered" evidence="1">
    <location>
        <begin position="166"/>
        <end position="192"/>
    </location>
</feature>
<reference evidence="2" key="1">
    <citation type="submission" date="2023-03" db="EMBL/GenBank/DDBJ databases">
        <title>Massive genome expansion in bonnet fungi (Mycena s.s.) driven by repeated elements and novel gene families across ecological guilds.</title>
        <authorList>
            <consortium name="Lawrence Berkeley National Laboratory"/>
            <person name="Harder C.B."/>
            <person name="Miyauchi S."/>
            <person name="Viragh M."/>
            <person name="Kuo A."/>
            <person name="Thoen E."/>
            <person name="Andreopoulos B."/>
            <person name="Lu D."/>
            <person name="Skrede I."/>
            <person name="Drula E."/>
            <person name="Henrissat B."/>
            <person name="Morin E."/>
            <person name="Kohler A."/>
            <person name="Barry K."/>
            <person name="LaButti K."/>
            <person name="Morin E."/>
            <person name="Salamov A."/>
            <person name="Lipzen A."/>
            <person name="Mereny Z."/>
            <person name="Hegedus B."/>
            <person name="Baldrian P."/>
            <person name="Stursova M."/>
            <person name="Weitz H."/>
            <person name="Taylor A."/>
            <person name="Grigoriev I.V."/>
            <person name="Nagy L.G."/>
            <person name="Martin F."/>
            <person name="Kauserud H."/>
        </authorList>
    </citation>
    <scope>NUCLEOTIDE SEQUENCE</scope>
    <source>
        <strain evidence="2">CBHHK200</strain>
    </source>
</reference>
<organism evidence="2 3">
    <name type="scientific">Mycena alexandri</name>
    <dbReference type="NCBI Taxonomy" id="1745969"/>
    <lineage>
        <taxon>Eukaryota</taxon>
        <taxon>Fungi</taxon>
        <taxon>Dikarya</taxon>
        <taxon>Basidiomycota</taxon>
        <taxon>Agaricomycotina</taxon>
        <taxon>Agaricomycetes</taxon>
        <taxon>Agaricomycetidae</taxon>
        <taxon>Agaricales</taxon>
        <taxon>Marasmiineae</taxon>
        <taxon>Mycenaceae</taxon>
        <taxon>Mycena</taxon>
    </lineage>
</organism>
<evidence type="ECO:0000313" key="3">
    <source>
        <dbReference type="Proteomes" id="UP001218188"/>
    </source>
</evidence>
<evidence type="ECO:0000256" key="1">
    <source>
        <dbReference type="SAM" id="MobiDB-lite"/>
    </source>
</evidence>
<dbReference type="Proteomes" id="UP001218188">
    <property type="component" value="Unassembled WGS sequence"/>
</dbReference>
<feature type="region of interest" description="Disordered" evidence="1">
    <location>
        <begin position="100"/>
        <end position="152"/>
    </location>
</feature>